<evidence type="ECO:0000313" key="1">
    <source>
        <dbReference type="EMBL" id="RUP44770.1"/>
    </source>
</evidence>
<accession>A0A433D1R2</accession>
<proteinExistence type="predicted"/>
<dbReference type="AlphaFoldDB" id="A0A433D1R2"/>
<dbReference type="EMBL" id="RBNI01008352">
    <property type="protein sequence ID" value="RUP44770.1"/>
    <property type="molecule type" value="Genomic_DNA"/>
</dbReference>
<evidence type="ECO:0000313" key="2">
    <source>
        <dbReference type="Proteomes" id="UP000268093"/>
    </source>
</evidence>
<evidence type="ECO:0008006" key="3">
    <source>
        <dbReference type="Google" id="ProtNLM"/>
    </source>
</evidence>
<reference evidence="1 2" key="1">
    <citation type="journal article" date="2018" name="New Phytol.">
        <title>Phylogenomics of Endogonaceae and evolution of mycorrhizas within Mucoromycota.</title>
        <authorList>
            <person name="Chang Y."/>
            <person name="Desiro A."/>
            <person name="Na H."/>
            <person name="Sandor L."/>
            <person name="Lipzen A."/>
            <person name="Clum A."/>
            <person name="Barry K."/>
            <person name="Grigoriev I.V."/>
            <person name="Martin F.M."/>
            <person name="Stajich J.E."/>
            <person name="Smith M.E."/>
            <person name="Bonito G."/>
            <person name="Spatafora J.W."/>
        </authorList>
    </citation>
    <scope>NUCLEOTIDE SEQUENCE [LARGE SCALE GENOMIC DNA]</scope>
    <source>
        <strain evidence="1 2">GMNB39</strain>
    </source>
</reference>
<name>A0A433D1R2_9FUNG</name>
<dbReference type="Proteomes" id="UP000268093">
    <property type="component" value="Unassembled WGS sequence"/>
</dbReference>
<protein>
    <recommendedName>
        <fullName evidence="3">Arrestin-like N-terminal domain-containing protein</fullName>
    </recommendedName>
</protein>
<gene>
    <name evidence="1" type="ORF">BC936DRAFT_149027</name>
</gene>
<keyword evidence="2" id="KW-1185">Reference proteome</keyword>
<comment type="caution">
    <text evidence="1">The sequence shown here is derived from an EMBL/GenBank/DDBJ whole genome shotgun (WGS) entry which is preliminary data.</text>
</comment>
<dbReference type="OrthoDB" id="2277683at2759"/>
<sequence length="281" mass="30661">MTLRRHYLPSHSIIPHVPRTLLQCEREGKVRCEFSVPSVLWIQDDGGITVEGKVVPLVEEARVASVMVKLEQTEAFRTTSKNRYRPSFFVYNHDPRQFLVTPVTPTSYILPSTDLTLPLTAEIPLALHLDIRSPRVKSHVDSPLVDVEHIVRIRVSFIDSAQKPMWLDAPITITTVPAPSDPVLAVFARPNANPGEVLPGYDDLTYHPPPAVEASNPDQATLAGGLPEYSPREIVLSEPIVGTGATPGHLAIGEEGGDAGWRGERGGQVSLLEEGGILGEV</sequence>
<organism evidence="1 2">
    <name type="scientific">Jimgerdemannia flammicorona</name>
    <dbReference type="NCBI Taxonomy" id="994334"/>
    <lineage>
        <taxon>Eukaryota</taxon>
        <taxon>Fungi</taxon>
        <taxon>Fungi incertae sedis</taxon>
        <taxon>Mucoromycota</taxon>
        <taxon>Mucoromycotina</taxon>
        <taxon>Endogonomycetes</taxon>
        <taxon>Endogonales</taxon>
        <taxon>Endogonaceae</taxon>
        <taxon>Jimgerdemannia</taxon>
    </lineage>
</organism>